<name>B4H4S5_DROPE</name>
<evidence type="ECO:0000313" key="2">
    <source>
        <dbReference type="Proteomes" id="UP000008744"/>
    </source>
</evidence>
<sequence length="149" mass="17301">MVRGYKIHPIGFHQTPYPLRLITFQEWTDFLLHVHRLMFANFSALEEWAFGKVMSCLQSVNGEPHQTLDENRKLRKDLCAITKFLQKAYHRNIWDTDTGLSFVHQLLGISREQRHPIPAGPKDRISSLLAETLSGHKLLCRDPLSTKPR</sequence>
<protein>
    <submittedName>
        <fullName evidence="1">GL18313</fullName>
    </submittedName>
</protein>
<dbReference type="HOGENOM" id="CLU_1751599_0_0_1"/>
<organism evidence="2">
    <name type="scientific">Drosophila persimilis</name>
    <name type="common">Fruit fly</name>
    <dbReference type="NCBI Taxonomy" id="7234"/>
    <lineage>
        <taxon>Eukaryota</taxon>
        <taxon>Metazoa</taxon>
        <taxon>Ecdysozoa</taxon>
        <taxon>Arthropoda</taxon>
        <taxon>Hexapoda</taxon>
        <taxon>Insecta</taxon>
        <taxon>Pterygota</taxon>
        <taxon>Neoptera</taxon>
        <taxon>Endopterygota</taxon>
        <taxon>Diptera</taxon>
        <taxon>Brachycera</taxon>
        <taxon>Muscomorpha</taxon>
        <taxon>Ephydroidea</taxon>
        <taxon>Drosophilidae</taxon>
        <taxon>Drosophila</taxon>
        <taxon>Sophophora</taxon>
    </lineage>
</organism>
<evidence type="ECO:0000313" key="1">
    <source>
        <dbReference type="EMBL" id="EDW32687.1"/>
    </source>
</evidence>
<dbReference type="OMA" id="HRLMFAN"/>
<gene>
    <name evidence="1" type="primary">Dper\GL18313</name>
    <name evidence="1" type="ORF">Dper_GL18313</name>
</gene>
<accession>B4H4S5</accession>
<dbReference type="AlphaFoldDB" id="B4H4S5"/>
<dbReference type="EMBL" id="CH479209">
    <property type="protein sequence ID" value="EDW32687.1"/>
    <property type="molecule type" value="Genomic_DNA"/>
</dbReference>
<reference evidence="1 2" key="1">
    <citation type="journal article" date="2007" name="Nature">
        <title>Evolution of genes and genomes on the Drosophila phylogeny.</title>
        <authorList>
            <consortium name="Drosophila 12 Genomes Consortium"/>
            <person name="Clark A.G."/>
            <person name="Eisen M.B."/>
            <person name="Smith D.R."/>
            <person name="Bergman C.M."/>
            <person name="Oliver B."/>
            <person name="Markow T.A."/>
            <person name="Kaufman T.C."/>
            <person name="Kellis M."/>
            <person name="Gelbart W."/>
            <person name="Iyer V.N."/>
            <person name="Pollard D.A."/>
            <person name="Sackton T.B."/>
            <person name="Larracuente A.M."/>
            <person name="Singh N.D."/>
            <person name="Abad J.P."/>
            <person name="Abt D.N."/>
            <person name="Adryan B."/>
            <person name="Aguade M."/>
            <person name="Akashi H."/>
            <person name="Anderson W.W."/>
            <person name="Aquadro C.F."/>
            <person name="Ardell D.H."/>
            <person name="Arguello R."/>
            <person name="Artieri C.G."/>
            <person name="Barbash D.A."/>
            <person name="Barker D."/>
            <person name="Barsanti P."/>
            <person name="Batterham P."/>
            <person name="Batzoglou S."/>
            <person name="Begun D."/>
            <person name="Bhutkar A."/>
            <person name="Blanco E."/>
            <person name="Bosak S.A."/>
            <person name="Bradley R.K."/>
            <person name="Brand A.D."/>
            <person name="Brent M.R."/>
            <person name="Brooks A.N."/>
            <person name="Brown R.H."/>
            <person name="Butlin R.K."/>
            <person name="Caggese C."/>
            <person name="Calvi B.R."/>
            <person name="Bernardo de Carvalho A."/>
            <person name="Caspi A."/>
            <person name="Castrezana S."/>
            <person name="Celniker S.E."/>
            <person name="Chang J.L."/>
            <person name="Chapple C."/>
            <person name="Chatterji S."/>
            <person name="Chinwalla A."/>
            <person name="Civetta A."/>
            <person name="Clifton S.W."/>
            <person name="Comeron J.M."/>
            <person name="Costello J.C."/>
            <person name="Coyne J.A."/>
            <person name="Daub J."/>
            <person name="David R.G."/>
            <person name="Delcher A.L."/>
            <person name="Delehaunty K."/>
            <person name="Do C.B."/>
            <person name="Ebling H."/>
            <person name="Edwards K."/>
            <person name="Eickbush T."/>
            <person name="Evans J.D."/>
            <person name="Filipski A."/>
            <person name="Findeiss S."/>
            <person name="Freyhult E."/>
            <person name="Fulton L."/>
            <person name="Fulton R."/>
            <person name="Garcia A.C."/>
            <person name="Gardiner A."/>
            <person name="Garfield D.A."/>
            <person name="Garvin B.E."/>
            <person name="Gibson G."/>
            <person name="Gilbert D."/>
            <person name="Gnerre S."/>
            <person name="Godfrey J."/>
            <person name="Good R."/>
            <person name="Gotea V."/>
            <person name="Gravely B."/>
            <person name="Greenberg A.J."/>
            <person name="Griffiths-Jones S."/>
            <person name="Gross S."/>
            <person name="Guigo R."/>
            <person name="Gustafson E.A."/>
            <person name="Haerty W."/>
            <person name="Hahn M.W."/>
            <person name="Halligan D.L."/>
            <person name="Halpern A.L."/>
            <person name="Halter G.M."/>
            <person name="Han M.V."/>
            <person name="Heger A."/>
            <person name="Hillier L."/>
            <person name="Hinrichs A.S."/>
            <person name="Holmes I."/>
            <person name="Hoskins R.A."/>
            <person name="Hubisz M.J."/>
            <person name="Hultmark D."/>
            <person name="Huntley M.A."/>
            <person name="Jaffe D.B."/>
            <person name="Jagadeeshan S."/>
            <person name="Jeck W.R."/>
            <person name="Johnson J."/>
            <person name="Jones C.D."/>
            <person name="Jordan W.C."/>
            <person name="Karpen G.H."/>
            <person name="Kataoka E."/>
            <person name="Keightley P.D."/>
            <person name="Kheradpour P."/>
            <person name="Kirkness E.F."/>
            <person name="Koerich L.B."/>
            <person name="Kristiansen K."/>
            <person name="Kudrna D."/>
            <person name="Kulathinal R.J."/>
            <person name="Kumar S."/>
            <person name="Kwok R."/>
            <person name="Lander E."/>
            <person name="Langley C.H."/>
            <person name="Lapoint R."/>
            <person name="Lazzaro B.P."/>
            <person name="Lee S.J."/>
            <person name="Levesque L."/>
            <person name="Li R."/>
            <person name="Lin C.F."/>
            <person name="Lin M.F."/>
            <person name="Lindblad-Toh K."/>
            <person name="Llopart A."/>
            <person name="Long M."/>
            <person name="Low L."/>
            <person name="Lozovsky E."/>
            <person name="Lu J."/>
            <person name="Luo M."/>
            <person name="Machado C.A."/>
            <person name="Makalowski W."/>
            <person name="Marzo M."/>
            <person name="Matsuda M."/>
            <person name="Matzkin L."/>
            <person name="McAllister B."/>
            <person name="McBride C.S."/>
            <person name="McKernan B."/>
            <person name="McKernan K."/>
            <person name="Mendez-Lago M."/>
            <person name="Minx P."/>
            <person name="Mollenhauer M.U."/>
            <person name="Montooth K."/>
            <person name="Mount S.M."/>
            <person name="Mu X."/>
            <person name="Myers E."/>
            <person name="Negre B."/>
            <person name="Newfeld S."/>
            <person name="Nielsen R."/>
            <person name="Noor M.A."/>
            <person name="O'Grady P."/>
            <person name="Pachter L."/>
            <person name="Papaceit M."/>
            <person name="Parisi M.J."/>
            <person name="Parisi M."/>
            <person name="Parts L."/>
            <person name="Pedersen J.S."/>
            <person name="Pesole G."/>
            <person name="Phillippy A.M."/>
            <person name="Ponting C.P."/>
            <person name="Pop M."/>
            <person name="Porcelli D."/>
            <person name="Powell J.R."/>
            <person name="Prohaska S."/>
            <person name="Pruitt K."/>
            <person name="Puig M."/>
            <person name="Quesneville H."/>
            <person name="Ram K.R."/>
            <person name="Rand D."/>
            <person name="Rasmussen M.D."/>
            <person name="Reed L.K."/>
            <person name="Reenan R."/>
            <person name="Reily A."/>
            <person name="Remington K.A."/>
            <person name="Rieger T.T."/>
            <person name="Ritchie M.G."/>
            <person name="Robin C."/>
            <person name="Rogers Y.H."/>
            <person name="Rohde C."/>
            <person name="Rozas J."/>
            <person name="Rubenfield M.J."/>
            <person name="Ruiz A."/>
            <person name="Russo S."/>
            <person name="Salzberg S.L."/>
            <person name="Sanchez-Gracia A."/>
            <person name="Saranga D.J."/>
            <person name="Sato H."/>
            <person name="Schaeffer S.W."/>
            <person name="Schatz M.C."/>
            <person name="Schlenke T."/>
            <person name="Schwartz R."/>
            <person name="Segarra C."/>
            <person name="Singh R.S."/>
            <person name="Sirot L."/>
            <person name="Sirota M."/>
            <person name="Sisneros N.B."/>
            <person name="Smith C.D."/>
            <person name="Smith T.F."/>
            <person name="Spieth J."/>
            <person name="Stage D.E."/>
            <person name="Stark A."/>
            <person name="Stephan W."/>
            <person name="Strausberg R.L."/>
            <person name="Strempel S."/>
            <person name="Sturgill D."/>
            <person name="Sutton G."/>
            <person name="Sutton G.G."/>
            <person name="Tao W."/>
            <person name="Teichmann S."/>
            <person name="Tobari Y.N."/>
            <person name="Tomimura Y."/>
            <person name="Tsolas J.M."/>
            <person name="Valente V.L."/>
            <person name="Venter E."/>
            <person name="Venter J.C."/>
            <person name="Vicario S."/>
            <person name="Vieira F.G."/>
            <person name="Vilella A.J."/>
            <person name="Villasante A."/>
            <person name="Walenz B."/>
            <person name="Wang J."/>
            <person name="Wasserman M."/>
            <person name="Watts T."/>
            <person name="Wilson D."/>
            <person name="Wilson R.K."/>
            <person name="Wing R.A."/>
            <person name="Wolfner M.F."/>
            <person name="Wong A."/>
            <person name="Wong G.K."/>
            <person name="Wu C.I."/>
            <person name="Wu G."/>
            <person name="Yamamoto D."/>
            <person name="Yang H.P."/>
            <person name="Yang S.P."/>
            <person name="Yorke J.A."/>
            <person name="Yoshida K."/>
            <person name="Zdobnov E."/>
            <person name="Zhang P."/>
            <person name="Zhang Y."/>
            <person name="Zimin A.V."/>
            <person name="Baldwin J."/>
            <person name="Abdouelleil A."/>
            <person name="Abdulkadir J."/>
            <person name="Abebe A."/>
            <person name="Abera B."/>
            <person name="Abreu J."/>
            <person name="Acer S.C."/>
            <person name="Aftuck L."/>
            <person name="Alexander A."/>
            <person name="An P."/>
            <person name="Anderson E."/>
            <person name="Anderson S."/>
            <person name="Arachi H."/>
            <person name="Azer M."/>
            <person name="Bachantsang P."/>
            <person name="Barry A."/>
            <person name="Bayul T."/>
            <person name="Berlin A."/>
            <person name="Bessette D."/>
            <person name="Bloom T."/>
            <person name="Blye J."/>
            <person name="Boguslavskiy L."/>
            <person name="Bonnet C."/>
            <person name="Boukhgalter B."/>
            <person name="Bourzgui I."/>
            <person name="Brown A."/>
            <person name="Cahill P."/>
            <person name="Channer S."/>
            <person name="Cheshatsang Y."/>
            <person name="Chuda L."/>
            <person name="Citroen M."/>
            <person name="Collymore A."/>
            <person name="Cooke P."/>
            <person name="Costello M."/>
            <person name="D'Aco K."/>
            <person name="Daza R."/>
            <person name="De Haan G."/>
            <person name="DeGray S."/>
            <person name="DeMaso C."/>
            <person name="Dhargay N."/>
            <person name="Dooley K."/>
            <person name="Dooley E."/>
            <person name="Doricent M."/>
            <person name="Dorje P."/>
            <person name="Dorjee K."/>
            <person name="Dupes A."/>
            <person name="Elong R."/>
            <person name="Falk J."/>
            <person name="Farina A."/>
            <person name="Faro S."/>
            <person name="Ferguson D."/>
            <person name="Fisher S."/>
            <person name="Foley C.D."/>
            <person name="Franke A."/>
            <person name="Friedrich D."/>
            <person name="Gadbois L."/>
            <person name="Gearin G."/>
            <person name="Gearin C.R."/>
            <person name="Giannoukos G."/>
            <person name="Goode T."/>
            <person name="Graham J."/>
            <person name="Grandbois E."/>
            <person name="Grewal S."/>
            <person name="Gyaltsen K."/>
            <person name="Hafez N."/>
            <person name="Hagos B."/>
            <person name="Hall J."/>
            <person name="Henson C."/>
            <person name="Hollinger A."/>
            <person name="Honan T."/>
            <person name="Huard M.D."/>
            <person name="Hughes L."/>
            <person name="Hurhula B."/>
            <person name="Husby M.E."/>
            <person name="Kamat A."/>
            <person name="Kanga B."/>
            <person name="Kashin S."/>
            <person name="Khazanovich D."/>
            <person name="Kisner P."/>
            <person name="Lance K."/>
            <person name="Lara M."/>
            <person name="Lee W."/>
            <person name="Lennon N."/>
            <person name="Letendre F."/>
            <person name="LeVine R."/>
            <person name="Lipovsky A."/>
            <person name="Liu X."/>
            <person name="Liu J."/>
            <person name="Liu S."/>
            <person name="Lokyitsang T."/>
            <person name="Lokyitsang Y."/>
            <person name="Lubonja R."/>
            <person name="Lui A."/>
            <person name="MacDonald P."/>
            <person name="Magnisalis V."/>
            <person name="Maru K."/>
            <person name="Matthews C."/>
            <person name="McCusker W."/>
            <person name="McDonough S."/>
            <person name="Mehta T."/>
            <person name="Meldrim J."/>
            <person name="Meneus L."/>
            <person name="Mihai O."/>
            <person name="Mihalev A."/>
            <person name="Mihova T."/>
            <person name="Mittelman R."/>
            <person name="Mlenga V."/>
            <person name="Montmayeur A."/>
            <person name="Mulrain L."/>
            <person name="Navidi A."/>
            <person name="Naylor J."/>
            <person name="Negash T."/>
            <person name="Nguyen T."/>
            <person name="Nguyen N."/>
            <person name="Nicol R."/>
            <person name="Norbu C."/>
            <person name="Norbu N."/>
            <person name="Novod N."/>
            <person name="O'Neill B."/>
            <person name="Osman S."/>
            <person name="Markiewicz E."/>
            <person name="Oyono O.L."/>
            <person name="Patti C."/>
            <person name="Phunkhang P."/>
            <person name="Pierre F."/>
            <person name="Priest M."/>
            <person name="Raghuraman S."/>
            <person name="Rege F."/>
            <person name="Reyes R."/>
            <person name="Rise C."/>
            <person name="Rogov P."/>
            <person name="Ross K."/>
            <person name="Ryan E."/>
            <person name="Settipalli S."/>
            <person name="Shea T."/>
            <person name="Sherpa N."/>
            <person name="Shi L."/>
            <person name="Shih D."/>
            <person name="Sparrow T."/>
            <person name="Spaulding J."/>
            <person name="Stalker J."/>
            <person name="Stange-Thomann N."/>
            <person name="Stavropoulos S."/>
            <person name="Stone C."/>
            <person name="Strader C."/>
            <person name="Tesfaye S."/>
            <person name="Thomson T."/>
            <person name="Thoulutsang Y."/>
            <person name="Thoulutsang D."/>
            <person name="Topham K."/>
            <person name="Topping I."/>
            <person name="Tsamla T."/>
            <person name="Vassiliev H."/>
            <person name="Vo A."/>
            <person name="Wangchuk T."/>
            <person name="Wangdi T."/>
            <person name="Weiand M."/>
            <person name="Wilkinson J."/>
            <person name="Wilson A."/>
            <person name="Yadav S."/>
            <person name="Young G."/>
            <person name="Yu Q."/>
            <person name="Zembek L."/>
            <person name="Zhong D."/>
            <person name="Zimmer A."/>
            <person name="Zwirko Z."/>
            <person name="Jaffe D.B."/>
            <person name="Alvarez P."/>
            <person name="Brockman W."/>
            <person name="Butler J."/>
            <person name="Chin C."/>
            <person name="Gnerre S."/>
            <person name="Grabherr M."/>
            <person name="Kleber M."/>
            <person name="Mauceli E."/>
            <person name="MacCallum I."/>
        </authorList>
    </citation>
    <scope>NUCLEOTIDE SEQUENCE [LARGE SCALE GENOMIC DNA]</scope>
    <source>
        <strain evidence="2">MSH-3 / Tucson 14011-0111.49</strain>
    </source>
</reference>
<dbReference type="Proteomes" id="UP000008744">
    <property type="component" value="Unassembled WGS sequence"/>
</dbReference>
<keyword evidence="2" id="KW-1185">Reference proteome</keyword>
<dbReference type="OrthoDB" id="6350415at2759"/>
<proteinExistence type="predicted"/>
<dbReference type="PhylomeDB" id="B4H4S5"/>